<evidence type="ECO:0000313" key="1">
    <source>
        <dbReference type="EMBL" id="EEY35558.1"/>
    </source>
</evidence>
<organism evidence="1 2">
    <name type="scientific">Pseudoleptotrichia goodfellowii F0264</name>
    <dbReference type="NCBI Taxonomy" id="596323"/>
    <lineage>
        <taxon>Bacteria</taxon>
        <taxon>Fusobacteriati</taxon>
        <taxon>Fusobacteriota</taxon>
        <taxon>Fusobacteriia</taxon>
        <taxon>Fusobacteriales</taxon>
        <taxon>Leptotrichiaceae</taxon>
        <taxon>Pseudoleptotrichia</taxon>
    </lineage>
</organism>
<protein>
    <submittedName>
        <fullName evidence="1">Uncharacterized protein</fullName>
    </submittedName>
</protein>
<name>D0GK23_9FUSO</name>
<reference evidence="1 2" key="1">
    <citation type="submission" date="2009-10" db="EMBL/GenBank/DDBJ databases">
        <authorList>
            <person name="Harkins D.M."/>
            <person name="Madupu R."/>
            <person name="Durkin A.S."/>
            <person name="Torralba M."/>
            <person name="Methe B."/>
            <person name="Sutton G.G."/>
            <person name="Strausberg R.L."/>
            <person name="Nelson K.E."/>
        </authorList>
    </citation>
    <scope>NUCLEOTIDE SEQUENCE [LARGE SCALE GENOMIC DNA]</scope>
    <source>
        <strain evidence="1 2">F0264</strain>
    </source>
</reference>
<proteinExistence type="predicted"/>
<dbReference type="Proteomes" id="UP000004226">
    <property type="component" value="Unassembled WGS sequence"/>
</dbReference>
<gene>
    <name evidence="1" type="ORF">HMPREF0554_2143</name>
</gene>
<comment type="caution">
    <text evidence="1">The sequence shown here is derived from an EMBL/GenBank/DDBJ whole genome shotgun (WGS) entry which is preliminary data.</text>
</comment>
<dbReference type="RefSeq" id="WP_006806828.1">
    <property type="nucleotide sequence ID" value="NZ_ADAD01000056.1"/>
</dbReference>
<sequence>EGNVLINYKGIGKAADNKGVFAQGVNFKTKGQIVGLSDGNIYLQGTKDRIKNIYDSHTVKSFWGVTYKRKSDYISDDKEKYRHSQLYGESGVKNGL</sequence>
<keyword evidence="2" id="KW-1185">Reference proteome</keyword>
<feature type="non-terminal residue" evidence="1">
    <location>
        <position position="1"/>
    </location>
</feature>
<accession>D0GK23</accession>
<evidence type="ECO:0000313" key="2">
    <source>
        <dbReference type="Proteomes" id="UP000004226"/>
    </source>
</evidence>
<dbReference type="EMBL" id="ADAD01000056">
    <property type="protein sequence ID" value="EEY35558.1"/>
    <property type="molecule type" value="Genomic_DNA"/>
</dbReference>
<dbReference type="AlphaFoldDB" id="D0GK23"/>